<dbReference type="InterPro" id="IPR007563">
    <property type="entry name" value="DUF554"/>
</dbReference>
<dbReference type="Pfam" id="PF04474">
    <property type="entry name" value="DUF554"/>
    <property type="match status" value="1"/>
</dbReference>
<protein>
    <submittedName>
        <fullName evidence="2">Putative membrane protein YdfK</fullName>
    </submittedName>
</protein>
<proteinExistence type="predicted"/>
<feature type="transmembrane region" description="Helical" evidence="1">
    <location>
        <begin position="100"/>
        <end position="126"/>
    </location>
</feature>
<evidence type="ECO:0000313" key="2">
    <source>
        <dbReference type="EMBL" id="MPM28026.1"/>
    </source>
</evidence>
<keyword evidence="1" id="KW-0812">Transmembrane</keyword>
<gene>
    <name evidence="2" type="primary">ydfK_15</name>
    <name evidence="2" type="ORF">SDC9_74543</name>
</gene>
<dbReference type="EMBL" id="VSSQ01005142">
    <property type="protein sequence ID" value="MPM28026.1"/>
    <property type="molecule type" value="Genomic_DNA"/>
</dbReference>
<comment type="caution">
    <text evidence="2">The sequence shown here is derived from an EMBL/GenBank/DDBJ whole genome shotgun (WGS) entry which is preliminary data.</text>
</comment>
<accession>A0A644YHQ0</accession>
<feature type="transmembrane region" description="Helical" evidence="1">
    <location>
        <begin position="35"/>
        <end position="51"/>
    </location>
</feature>
<evidence type="ECO:0000256" key="1">
    <source>
        <dbReference type="SAM" id="Phobius"/>
    </source>
</evidence>
<feature type="transmembrane region" description="Helical" evidence="1">
    <location>
        <begin position="146"/>
        <end position="168"/>
    </location>
</feature>
<feature type="transmembrane region" description="Helical" evidence="1">
    <location>
        <begin position="214"/>
        <end position="235"/>
    </location>
</feature>
<sequence>MIGMGTIVNASAILAGAALGLILRQGLPDRWQETIMHAIGLSVTIIGIQMAMKTNNIIIVIISLVAGSIIGEYLDIDKALNRFGSWIGGKLTKGDEKNSAAAIIGQGFVATSLIYCVGAMAIVGSIQEGLTGDASTLYAKSILDGITAIIFAANMGVGVALSALSVAIYQGTITLLAGSMESIMSPALLAELTATGGILIIAIGLNMLKLVQIRIANMLPAIIAAGFVTELFAFFK</sequence>
<keyword evidence="1" id="KW-0472">Membrane</keyword>
<dbReference type="AlphaFoldDB" id="A0A644YHQ0"/>
<reference evidence="2" key="1">
    <citation type="submission" date="2019-08" db="EMBL/GenBank/DDBJ databases">
        <authorList>
            <person name="Kucharzyk K."/>
            <person name="Murdoch R.W."/>
            <person name="Higgins S."/>
            <person name="Loffler F."/>
        </authorList>
    </citation>
    <scope>NUCLEOTIDE SEQUENCE</scope>
</reference>
<keyword evidence="1" id="KW-1133">Transmembrane helix</keyword>
<dbReference type="PANTHER" id="PTHR36111:SF2">
    <property type="entry name" value="INNER MEMBRANE PROTEIN"/>
    <property type="match status" value="1"/>
</dbReference>
<feature type="transmembrane region" description="Helical" evidence="1">
    <location>
        <begin position="57"/>
        <end position="74"/>
    </location>
</feature>
<dbReference type="PANTHER" id="PTHR36111">
    <property type="entry name" value="INNER MEMBRANE PROTEIN-RELATED"/>
    <property type="match status" value="1"/>
</dbReference>
<feature type="transmembrane region" description="Helical" evidence="1">
    <location>
        <begin position="6"/>
        <end position="23"/>
    </location>
</feature>
<organism evidence="2">
    <name type="scientific">bioreactor metagenome</name>
    <dbReference type="NCBI Taxonomy" id="1076179"/>
    <lineage>
        <taxon>unclassified sequences</taxon>
        <taxon>metagenomes</taxon>
        <taxon>ecological metagenomes</taxon>
    </lineage>
</organism>
<feature type="transmembrane region" description="Helical" evidence="1">
    <location>
        <begin position="188"/>
        <end position="208"/>
    </location>
</feature>
<name>A0A644YHQ0_9ZZZZ</name>